<name>S9TD42_9TRYP</name>
<gene>
    <name evidence="2" type="ORF">STCU_11654</name>
</gene>
<accession>S9TD42</accession>
<dbReference type="OrthoDB" id="27073at2759"/>
<keyword evidence="3" id="KW-1185">Reference proteome</keyword>
<organism evidence="2 3">
    <name type="scientific">Strigomonas culicis</name>
    <dbReference type="NCBI Taxonomy" id="28005"/>
    <lineage>
        <taxon>Eukaryota</taxon>
        <taxon>Discoba</taxon>
        <taxon>Euglenozoa</taxon>
        <taxon>Kinetoplastea</taxon>
        <taxon>Metakinetoplastina</taxon>
        <taxon>Trypanosomatida</taxon>
        <taxon>Trypanosomatidae</taxon>
        <taxon>Strigomonadinae</taxon>
        <taxon>Strigomonas</taxon>
    </lineage>
</organism>
<sequence length="89" mass="10187">MSSEEAAARELEAIKALEITFQSTIMKIMKSNRTLKHTELANKVEENLQKSKKGSNFSKRAMKIAIEGLIQKGYLERDHSDYNTYIHKA</sequence>
<dbReference type="InterPro" id="IPR036390">
    <property type="entry name" value="WH_DNA-bd_sf"/>
</dbReference>
<proteinExistence type="predicted"/>
<dbReference type="InterPro" id="IPR036388">
    <property type="entry name" value="WH-like_DNA-bd_sf"/>
</dbReference>
<evidence type="ECO:0000259" key="1">
    <source>
        <dbReference type="SMART" id="SM00884"/>
    </source>
</evidence>
<feature type="domain" description="Cullin neddylation" evidence="1">
    <location>
        <begin position="11"/>
        <end position="83"/>
    </location>
</feature>
<dbReference type="SUPFAM" id="SSF46785">
    <property type="entry name" value="Winged helix' DNA-binding domain"/>
    <property type="match status" value="1"/>
</dbReference>
<dbReference type="Proteomes" id="UP000015354">
    <property type="component" value="Unassembled WGS sequence"/>
</dbReference>
<dbReference type="SMART" id="SM00884">
    <property type="entry name" value="Cullin_Nedd8"/>
    <property type="match status" value="1"/>
</dbReference>
<dbReference type="PANTHER" id="PTHR11932">
    <property type="entry name" value="CULLIN"/>
    <property type="match status" value="1"/>
</dbReference>
<evidence type="ECO:0000313" key="2">
    <source>
        <dbReference type="EMBL" id="EPY15947.1"/>
    </source>
</evidence>
<dbReference type="EMBL" id="ATMH01011638">
    <property type="protein sequence ID" value="EPY15947.1"/>
    <property type="molecule type" value="Genomic_DNA"/>
</dbReference>
<dbReference type="Pfam" id="PF10557">
    <property type="entry name" value="Cullin_Nedd8"/>
    <property type="match status" value="1"/>
</dbReference>
<protein>
    <recommendedName>
        <fullName evidence="1">Cullin neddylation domain-containing protein</fullName>
    </recommendedName>
</protein>
<comment type="caution">
    <text evidence="2">The sequence shown here is derived from an EMBL/GenBank/DDBJ whole genome shotgun (WGS) entry which is preliminary data.</text>
</comment>
<dbReference type="InterPro" id="IPR019559">
    <property type="entry name" value="Cullin_neddylation_domain"/>
</dbReference>
<dbReference type="Gene3D" id="1.10.10.10">
    <property type="entry name" value="Winged helix-like DNA-binding domain superfamily/Winged helix DNA-binding domain"/>
    <property type="match status" value="1"/>
</dbReference>
<reference evidence="2 3" key="1">
    <citation type="journal article" date="2013" name="PLoS ONE">
        <title>Predicting the Proteins of Angomonas deanei, Strigomonas culicis and Their Respective Endosymbionts Reveals New Aspects of the Trypanosomatidae Family.</title>
        <authorList>
            <person name="Motta M.C."/>
            <person name="Martins A.C."/>
            <person name="de Souza S.S."/>
            <person name="Catta-Preta C.M."/>
            <person name="Silva R."/>
            <person name="Klein C.C."/>
            <person name="de Almeida L.G."/>
            <person name="de Lima Cunha O."/>
            <person name="Ciapina L.P."/>
            <person name="Brocchi M."/>
            <person name="Colabardini A.C."/>
            <person name="de Araujo Lima B."/>
            <person name="Machado C.R."/>
            <person name="de Almeida Soares C.M."/>
            <person name="Probst C.M."/>
            <person name="de Menezes C.B."/>
            <person name="Thompson C.E."/>
            <person name="Bartholomeu D.C."/>
            <person name="Gradia D.F."/>
            <person name="Pavoni D.P."/>
            <person name="Grisard E.C."/>
            <person name="Fantinatti-Garboggini F."/>
            <person name="Marchini F.K."/>
            <person name="Rodrigues-Luiz G.F."/>
            <person name="Wagner G."/>
            <person name="Goldman G.H."/>
            <person name="Fietto J.L."/>
            <person name="Elias M.C."/>
            <person name="Goldman M.H."/>
            <person name="Sagot M.F."/>
            <person name="Pereira M."/>
            <person name="Stoco P.H."/>
            <person name="de Mendonca-Neto R.P."/>
            <person name="Teixeira S.M."/>
            <person name="Maciel T.E."/>
            <person name="de Oliveira Mendes T.A."/>
            <person name="Urmenyi T.P."/>
            <person name="de Souza W."/>
            <person name="Schenkman S."/>
            <person name="de Vasconcelos A.T."/>
        </authorList>
    </citation>
    <scope>NUCLEOTIDE SEQUENCE [LARGE SCALE GENOMIC DNA]</scope>
</reference>
<dbReference type="InterPro" id="IPR045093">
    <property type="entry name" value="Cullin"/>
</dbReference>
<dbReference type="AlphaFoldDB" id="S9TD42"/>
<evidence type="ECO:0000313" key="3">
    <source>
        <dbReference type="Proteomes" id="UP000015354"/>
    </source>
</evidence>